<dbReference type="EMBL" id="JBICCN010000168">
    <property type="protein sequence ID" value="KAL3088104.1"/>
    <property type="molecule type" value="Genomic_DNA"/>
</dbReference>
<feature type="region of interest" description="Disordered" evidence="1">
    <location>
        <begin position="159"/>
        <end position="183"/>
    </location>
</feature>
<feature type="signal peptide" evidence="2">
    <location>
        <begin position="1"/>
        <end position="21"/>
    </location>
</feature>
<organism evidence="3 4">
    <name type="scientific">Heterodera schachtii</name>
    <name type="common">Sugarbeet cyst nematode worm</name>
    <name type="synonym">Tylenchus schachtii</name>
    <dbReference type="NCBI Taxonomy" id="97005"/>
    <lineage>
        <taxon>Eukaryota</taxon>
        <taxon>Metazoa</taxon>
        <taxon>Ecdysozoa</taxon>
        <taxon>Nematoda</taxon>
        <taxon>Chromadorea</taxon>
        <taxon>Rhabditida</taxon>
        <taxon>Tylenchina</taxon>
        <taxon>Tylenchomorpha</taxon>
        <taxon>Tylenchoidea</taxon>
        <taxon>Heteroderidae</taxon>
        <taxon>Heteroderinae</taxon>
        <taxon>Heterodera</taxon>
    </lineage>
</organism>
<keyword evidence="2" id="KW-0732">Signal</keyword>
<feature type="chain" id="PRO_5044869120" evidence="2">
    <location>
        <begin position="22"/>
        <end position="274"/>
    </location>
</feature>
<dbReference type="AlphaFoldDB" id="A0ABD2JC42"/>
<keyword evidence="4" id="KW-1185">Reference proteome</keyword>
<reference evidence="3 4" key="1">
    <citation type="submission" date="2024-10" db="EMBL/GenBank/DDBJ databases">
        <authorList>
            <person name="Kim D."/>
        </authorList>
    </citation>
    <scope>NUCLEOTIDE SEQUENCE [LARGE SCALE GENOMIC DNA]</scope>
    <source>
        <strain evidence="3">Taebaek</strain>
    </source>
</reference>
<dbReference type="Proteomes" id="UP001620645">
    <property type="component" value="Unassembled WGS sequence"/>
</dbReference>
<name>A0ABD2JC42_HETSC</name>
<sequence>MPIKILIFSIIFCVCLQTVELGFNGQLNQDSQNNGQLTSTVQEAQGGTFANQNQATNNGQFKNGQLINGQSTIASSNNGQLISPVSQVQQGTGSLKNVGEGTGLSVNRQQLISTGAQVQQGAGFPNYSPFNAGQGSLNNAGQATKSSINGQLINPAGQVQQRIGSSNDYQPNNGQLINNSDQGKINGQMGTVVGQDQQGAASLTNDQINQLITQLQAKQATVLPNTNDQPSITAGQTNKGKGRPRVKITKTVAEIFLDEQETTHEAIMANPSNK</sequence>
<evidence type="ECO:0000256" key="2">
    <source>
        <dbReference type="SAM" id="SignalP"/>
    </source>
</evidence>
<accession>A0ABD2JC42</accession>
<evidence type="ECO:0000313" key="3">
    <source>
        <dbReference type="EMBL" id="KAL3088104.1"/>
    </source>
</evidence>
<proteinExistence type="predicted"/>
<protein>
    <submittedName>
        <fullName evidence="3">Uncharacterized protein</fullName>
    </submittedName>
</protein>
<evidence type="ECO:0000313" key="4">
    <source>
        <dbReference type="Proteomes" id="UP001620645"/>
    </source>
</evidence>
<evidence type="ECO:0000256" key="1">
    <source>
        <dbReference type="SAM" id="MobiDB-lite"/>
    </source>
</evidence>
<gene>
    <name evidence="3" type="ORF">niasHS_009390</name>
</gene>
<comment type="caution">
    <text evidence="3">The sequence shown here is derived from an EMBL/GenBank/DDBJ whole genome shotgun (WGS) entry which is preliminary data.</text>
</comment>